<reference evidence="2" key="1">
    <citation type="submission" date="2020-03" db="EMBL/GenBank/DDBJ databases">
        <title>Draft Genome Sequence of Cylindrodendrum hubeiense.</title>
        <authorList>
            <person name="Buettner E."/>
            <person name="Kellner H."/>
        </authorList>
    </citation>
    <scope>NUCLEOTIDE SEQUENCE</scope>
    <source>
        <strain evidence="2">IHI 201604</strain>
    </source>
</reference>
<evidence type="ECO:0000313" key="2">
    <source>
        <dbReference type="EMBL" id="KAF7555068.1"/>
    </source>
</evidence>
<sequence length="690" mass="74935">MQGRNLDDYQKRYYFNDIIKKGKAKKVPVYILDSGAFLDIPVEFDQYRKHGKSTIRFIHIGEDIDQVDGKNSDDDSYTNAGVPKAAKTHGTSMLALMGGLTVGVMPFGTEPILVRVPRRFVRGGGTTMEDWIEGFSKICDDLKGDSSEARAILLMSVYWSLRSFQRPPTDDADLKAGETTVIYSEGFTIRLKALLAAAIRRGVIPVTGSGNNGLDEVTGFPAVFGGKDASGNIDLPELIVAGALAHDTRQGDYYVRSGITNVDNARGLPHVWAPGDEIPVPRVEEYVPATKFSKGKPFYRQSFGSSDAAALTAGLLAYFIKMKWENQIEVADTSPMGFKNHLINLAWQRPTSPGETRDLRAIWNGVELEPHHQYCFWENPWPLFKRAADIVSPAEDLYQRADATATSDSCRIPWETAESATASTFSTSTTSKKKASTITTSSTKPSSTGITCTQDKDCRDYECERDETPYCLTMGFTPDGRICLCRSKSTTTSTVATTSSAEPSNTGLGCAKDSDCSEKDCPDGKISTCVKMAIVPGAGLCVCTSTSTTTTSAKPSTSTKTTSAKPTATKTPLEIKDPVCNDPDDYKGTVDPNAVENDAFNFFGNHQSSDLAAGDDEVSDELTHSDLKYSYTVSWIDGCVTKVDTQNVAYPLGGDTPTAYGMFVDAFQQCDYIGGYIDVGCLRYSGKAGF</sequence>
<evidence type="ECO:0008006" key="4">
    <source>
        <dbReference type="Google" id="ProtNLM"/>
    </source>
</evidence>
<feature type="compositionally biased region" description="Low complexity" evidence="1">
    <location>
        <begin position="546"/>
        <end position="572"/>
    </location>
</feature>
<dbReference type="Proteomes" id="UP000722485">
    <property type="component" value="Unassembled WGS sequence"/>
</dbReference>
<evidence type="ECO:0000313" key="3">
    <source>
        <dbReference type="Proteomes" id="UP000722485"/>
    </source>
</evidence>
<dbReference type="CDD" id="cd00306">
    <property type="entry name" value="Peptidases_S8_S53"/>
    <property type="match status" value="1"/>
</dbReference>
<dbReference type="InterPro" id="IPR036852">
    <property type="entry name" value="Peptidase_S8/S53_dom_sf"/>
</dbReference>
<dbReference type="Gene3D" id="3.40.50.200">
    <property type="entry name" value="Peptidase S8/S53 domain"/>
    <property type="match status" value="1"/>
</dbReference>
<proteinExistence type="predicted"/>
<name>A0A9P5HHP5_9HYPO</name>
<dbReference type="GO" id="GO:0004252">
    <property type="term" value="F:serine-type endopeptidase activity"/>
    <property type="evidence" value="ECO:0007669"/>
    <property type="project" value="InterPro"/>
</dbReference>
<comment type="caution">
    <text evidence="2">The sequence shown here is derived from an EMBL/GenBank/DDBJ whole genome shotgun (WGS) entry which is preliminary data.</text>
</comment>
<dbReference type="SUPFAM" id="SSF52743">
    <property type="entry name" value="Subtilisin-like"/>
    <property type="match status" value="1"/>
</dbReference>
<dbReference type="EMBL" id="JAANBB010000024">
    <property type="protein sequence ID" value="KAF7555068.1"/>
    <property type="molecule type" value="Genomic_DNA"/>
</dbReference>
<gene>
    <name evidence="2" type="ORF">G7Z17_g2450</name>
</gene>
<keyword evidence="3" id="KW-1185">Reference proteome</keyword>
<evidence type="ECO:0000256" key="1">
    <source>
        <dbReference type="SAM" id="MobiDB-lite"/>
    </source>
</evidence>
<feature type="region of interest" description="Disordered" evidence="1">
    <location>
        <begin position="546"/>
        <end position="576"/>
    </location>
</feature>
<organism evidence="2 3">
    <name type="scientific">Cylindrodendrum hubeiense</name>
    <dbReference type="NCBI Taxonomy" id="595255"/>
    <lineage>
        <taxon>Eukaryota</taxon>
        <taxon>Fungi</taxon>
        <taxon>Dikarya</taxon>
        <taxon>Ascomycota</taxon>
        <taxon>Pezizomycotina</taxon>
        <taxon>Sordariomycetes</taxon>
        <taxon>Hypocreomycetidae</taxon>
        <taxon>Hypocreales</taxon>
        <taxon>Nectriaceae</taxon>
        <taxon>Cylindrodendrum</taxon>
    </lineage>
</organism>
<accession>A0A9P5HHP5</accession>
<dbReference type="AlphaFoldDB" id="A0A9P5HHP5"/>
<dbReference type="OrthoDB" id="1896086at2759"/>
<protein>
    <recommendedName>
        <fullName evidence="4">Peptidase S8/S53 domain-containing protein</fullName>
    </recommendedName>
</protein>
<dbReference type="GO" id="GO:0006508">
    <property type="term" value="P:proteolysis"/>
    <property type="evidence" value="ECO:0007669"/>
    <property type="project" value="InterPro"/>
</dbReference>